<proteinExistence type="inferred from homology"/>
<dbReference type="InterPro" id="IPR027417">
    <property type="entry name" value="P-loop_NTPase"/>
</dbReference>
<sequence>MSVGNIFAWLSEMVARDGSDLYLTFGAPPIIRVVDEFIRVDYPALTDSDLTRLIGSLTNTDQITRFEKTKNFNMSLELPGVGRFRINLFMQQGHVGTVIRKIPMEVPTLQELGSPSILADLSGEKNGIILVVGATGSGKSTTLAAMINHRNELRDGHILTIEDPIEFVHPHKKCIVTQREIGRDALSFEDAQENALRQKADMILVGEIRSANVMRQALNIAETGQLALATLHANNSHQAIQRVANFFEFEEQRQILLNLSFNLRAVISQRLVRTTANKRVAAMELMLMDEQIREHVRLNEMTSLKQAISEREDKHMQTFDQDLLQKFRNGVIDDKVAVSESDDREWMQAQLAA</sequence>
<dbReference type="Gene3D" id="3.40.50.300">
    <property type="entry name" value="P-loop containing nucleotide triphosphate hydrolases"/>
    <property type="match status" value="1"/>
</dbReference>
<accession>A0A285TRL4</accession>
<organism evidence="3 4">
    <name type="scientific">Thalassospira xiamenensis</name>
    <dbReference type="NCBI Taxonomy" id="220697"/>
    <lineage>
        <taxon>Bacteria</taxon>
        <taxon>Pseudomonadati</taxon>
        <taxon>Pseudomonadota</taxon>
        <taxon>Alphaproteobacteria</taxon>
        <taxon>Rhodospirillales</taxon>
        <taxon>Thalassospiraceae</taxon>
        <taxon>Thalassospira</taxon>
    </lineage>
</organism>
<dbReference type="GO" id="GO:0005524">
    <property type="term" value="F:ATP binding"/>
    <property type="evidence" value="ECO:0007669"/>
    <property type="project" value="InterPro"/>
</dbReference>
<dbReference type="CDD" id="cd01131">
    <property type="entry name" value="PilT"/>
    <property type="match status" value="1"/>
</dbReference>
<dbReference type="Proteomes" id="UP000219068">
    <property type="component" value="Unassembled WGS sequence"/>
</dbReference>
<protein>
    <submittedName>
        <fullName evidence="3">Twitching motility protein PilU</fullName>
    </submittedName>
</protein>
<dbReference type="SUPFAM" id="SSF52540">
    <property type="entry name" value="P-loop containing nucleoside triphosphate hydrolases"/>
    <property type="match status" value="1"/>
</dbReference>
<evidence type="ECO:0000256" key="1">
    <source>
        <dbReference type="ARBA" id="ARBA00006611"/>
    </source>
</evidence>
<evidence type="ECO:0000259" key="2">
    <source>
        <dbReference type="SMART" id="SM00382"/>
    </source>
</evidence>
<evidence type="ECO:0000313" key="3">
    <source>
        <dbReference type="EMBL" id="SOC25921.1"/>
    </source>
</evidence>
<name>A0A285TRL4_9PROT</name>
<dbReference type="RefSeq" id="WP_097052594.1">
    <property type="nucleotide sequence ID" value="NZ_OBMM01000005.1"/>
</dbReference>
<feature type="domain" description="AAA+ ATPase" evidence="2">
    <location>
        <begin position="125"/>
        <end position="299"/>
    </location>
</feature>
<dbReference type="SMART" id="SM00382">
    <property type="entry name" value="AAA"/>
    <property type="match status" value="1"/>
</dbReference>
<dbReference type="AlphaFoldDB" id="A0A285TRL4"/>
<dbReference type="PANTHER" id="PTHR30486">
    <property type="entry name" value="TWITCHING MOTILITY PROTEIN PILT"/>
    <property type="match status" value="1"/>
</dbReference>
<dbReference type="InterPro" id="IPR001482">
    <property type="entry name" value="T2SS/T4SS_dom"/>
</dbReference>
<dbReference type="InterPro" id="IPR050921">
    <property type="entry name" value="T4SS_GSP_E_ATPase"/>
</dbReference>
<dbReference type="EMBL" id="OBMM01000005">
    <property type="protein sequence ID" value="SOC25921.1"/>
    <property type="molecule type" value="Genomic_DNA"/>
</dbReference>
<comment type="similarity">
    <text evidence="1">Belongs to the GSP E family.</text>
</comment>
<dbReference type="GO" id="GO:0016887">
    <property type="term" value="F:ATP hydrolysis activity"/>
    <property type="evidence" value="ECO:0007669"/>
    <property type="project" value="InterPro"/>
</dbReference>
<dbReference type="Gene3D" id="3.30.450.90">
    <property type="match status" value="1"/>
</dbReference>
<dbReference type="PANTHER" id="PTHR30486:SF12">
    <property type="entry name" value="TYPE IV PILUS ATPASE PILU"/>
    <property type="match status" value="1"/>
</dbReference>
<dbReference type="InterPro" id="IPR006321">
    <property type="entry name" value="PilT/PilU"/>
</dbReference>
<dbReference type="Pfam" id="PF00437">
    <property type="entry name" value="T2SSE"/>
    <property type="match status" value="1"/>
</dbReference>
<dbReference type="NCBIfam" id="TIGR01420">
    <property type="entry name" value="pilT_fam"/>
    <property type="match status" value="1"/>
</dbReference>
<gene>
    <name evidence="3" type="ORF">SAMN05428964_10513</name>
</gene>
<evidence type="ECO:0000313" key="4">
    <source>
        <dbReference type="Proteomes" id="UP000219068"/>
    </source>
</evidence>
<dbReference type="InterPro" id="IPR003593">
    <property type="entry name" value="AAA+_ATPase"/>
</dbReference>
<reference evidence="3 4" key="1">
    <citation type="submission" date="2017-08" db="EMBL/GenBank/DDBJ databases">
        <authorList>
            <person name="de Groot N.N."/>
        </authorList>
    </citation>
    <scope>NUCLEOTIDE SEQUENCE [LARGE SCALE GENOMIC DNA]</scope>
    <source>
        <strain evidence="3 4">USBA 78</strain>
    </source>
</reference>